<accession>A0A9D5Z0K2</accession>
<proteinExistence type="predicted"/>
<dbReference type="Pfam" id="PF04233">
    <property type="entry name" value="Phage_Mu_F"/>
    <property type="match status" value="1"/>
</dbReference>
<name>A0A9D5Z0K2_9CELL</name>
<evidence type="ECO:0000313" key="3">
    <source>
        <dbReference type="Proteomes" id="UP000822993"/>
    </source>
</evidence>
<organism evidence="2 3">
    <name type="scientific">Oerskovia douganii</name>
    <dbReference type="NCBI Taxonomy" id="2762210"/>
    <lineage>
        <taxon>Bacteria</taxon>
        <taxon>Bacillati</taxon>
        <taxon>Actinomycetota</taxon>
        <taxon>Actinomycetes</taxon>
        <taxon>Micrococcales</taxon>
        <taxon>Cellulomonadaceae</taxon>
        <taxon>Oerskovia</taxon>
    </lineage>
</organism>
<dbReference type="InterPro" id="IPR006528">
    <property type="entry name" value="Phage_head_morphogenesis_dom"/>
</dbReference>
<evidence type="ECO:0000313" key="2">
    <source>
        <dbReference type="EMBL" id="MBE7701259.1"/>
    </source>
</evidence>
<reference evidence="2 3" key="1">
    <citation type="submission" date="2020-08" db="EMBL/GenBank/DDBJ databases">
        <title>A Genomic Blueprint of the Chicken Gut Microbiome.</title>
        <authorList>
            <person name="Gilroy R."/>
            <person name="Ravi A."/>
            <person name="Getino M."/>
            <person name="Pursley I."/>
            <person name="Horton D.L."/>
            <person name="Alikhan N.-F."/>
            <person name="Baker D."/>
            <person name="Gharbi K."/>
            <person name="Hall N."/>
            <person name="Watson M."/>
            <person name="Adriaenssens E.M."/>
            <person name="Foster-Nyarko E."/>
            <person name="Jarju S."/>
            <person name="Secka A."/>
            <person name="Antonio M."/>
            <person name="Oren A."/>
            <person name="Chaudhuri R."/>
            <person name="La Ragione R.M."/>
            <person name="Hildebrand F."/>
            <person name="Pallen M.J."/>
        </authorList>
    </citation>
    <scope>NUCLEOTIDE SEQUENCE [LARGE SCALE GENOMIC DNA]</scope>
    <source>
        <strain evidence="2 3">Sa1BUA8</strain>
    </source>
</reference>
<protein>
    <submittedName>
        <fullName evidence="2">Phage head morphogenesis protein</fullName>
    </submittedName>
</protein>
<dbReference type="AlphaFoldDB" id="A0A9D5Z0K2"/>
<keyword evidence="3" id="KW-1185">Reference proteome</keyword>
<feature type="domain" description="Phage head morphogenesis" evidence="1">
    <location>
        <begin position="166"/>
        <end position="259"/>
    </location>
</feature>
<dbReference type="EMBL" id="JACSPN010000017">
    <property type="protein sequence ID" value="MBE7701259.1"/>
    <property type="molecule type" value="Genomic_DNA"/>
</dbReference>
<comment type="caution">
    <text evidence="2">The sequence shown here is derived from an EMBL/GenBank/DDBJ whole genome shotgun (WGS) entry which is preliminary data.</text>
</comment>
<gene>
    <name evidence="2" type="ORF">H9623_13240</name>
</gene>
<sequence length="353" mass="38657">MAVNRETLRLLRSMRVAVDKTVDAATNDLVKAWVYAWDNLSRDWELALTDLIAQSQDGAWPTRSTIYRAERVLKALDATQDALERLAREAGVRIVEDLSGITTEAAEWQARLTASQMPAQAGTQATLTASFNRVDPDALAAIVNRTTQQVTSTLLPLSMEATASMNAALLRGVALGENPKTAARAMLKRIESTFNGGLTRAMNVARTEMLDAHRGAAYAQDQANADVLAGWEWSASLDRRTCPSCLAQHGRQHPIDEPGPYDHQQGRCARVPVTKSWAELGFKGITEPKSLTQDARAWFDGLPEKDQLQIMGPARLELLKSGDIGWDDLSQRRTATGWRDSYTVTPVSALASA</sequence>
<evidence type="ECO:0000259" key="1">
    <source>
        <dbReference type="Pfam" id="PF04233"/>
    </source>
</evidence>
<dbReference type="RefSeq" id="WP_227748637.1">
    <property type="nucleotide sequence ID" value="NZ_JACSPN010000017.1"/>
</dbReference>
<dbReference type="Proteomes" id="UP000822993">
    <property type="component" value="Unassembled WGS sequence"/>
</dbReference>